<keyword evidence="3" id="KW-1185">Reference proteome</keyword>
<protein>
    <submittedName>
        <fullName evidence="2">Rossmann-fold superfamily protein</fullName>
    </submittedName>
</protein>
<dbReference type="EMBL" id="SDAM02000019">
    <property type="protein sequence ID" value="KAH6836640.1"/>
    <property type="molecule type" value="Genomic_DNA"/>
</dbReference>
<reference evidence="2 3" key="1">
    <citation type="journal article" date="2021" name="Nat. Commun.">
        <title>Incipient diploidization of the medicinal plant Perilla within 10,000 years.</title>
        <authorList>
            <person name="Zhang Y."/>
            <person name="Shen Q."/>
            <person name="Leng L."/>
            <person name="Zhang D."/>
            <person name="Chen S."/>
            <person name="Shi Y."/>
            <person name="Ning Z."/>
            <person name="Chen S."/>
        </authorList>
    </citation>
    <scope>NUCLEOTIDE SEQUENCE [LARGE SCALE GENOMIC DNA]</scope>
    <source>
        <strain evidence="3">cv. PC099</strain>
    </source>
</reference>
<dbReference type="Pfam" id="PF22917">
    <property type="entry name" value="PRISE"/>
    <property type="match status" value="1"/>
</dbReference>
<comment type="caution">
    <text evidence="2">The sequence shown here is derived from an EMBL/GenBank/DDBJ whole genome shotgun (WGS) entry which is preliminary data.</text>
</comment>
<dbReference type="InterPro" id="IPR055222">
    <property type="entry name" value="PRISE-like_Rossmann-fold"/>
</dbReference>
<dbReference type="GO" id="GO:0016627">
    <property type="term" value="F:oxidoreductase activity, acting on the CH-CH group of donors"/>
    <property type="evidence" value="ECO:0007669"/>
    <property type="project" value="UniProtKB-ARBA"/>
</dbReference>
<accession>A0AAD4JP97</accession>
<evidence type="ECO:0000313" key="3">
    <source>
        <dbReference type="Proteomes" id="UP001190926"/>
    </source>
</evidence>
<gene>
    <name evidence="2" type="ORF">C2S53_005259</name>
</gene>
<sequence length="374" mass="42094">MAAKNAKCINVAVIFGVTGLVGKELAGRLLSRGWKVYGVARRPDSSTAIINKHQGYNFVSCDLLDSREAQDKLSPINDVTHIFWVTWASQFPLDSPECYDQNKTMMANALIALLPKAERLRHVSLQTGVKHYVSLQELLDKGVGCYDELSPRVIAGHNFYYGLEDLLQEMLPLYKVAWSIHRPGFIIGSSRRTYYNLIGSICVYGTICKYLNLPFVFGGTKKCWEEMYIDASDARLVADQQIFVATGHEQAVEGRAYNAINGEYYIWKEIWPAIGAKLGAEAPENGAFSGDFVYSLAMGGKEGVWKEIVAKEGLVVTEMKELANWDLLDQMFRCPAKMLCTRNKIDLIGFKSRYHVLDSITYWIDVMRADKLIP</sequence>
<dbReference type="InterPro" id="IPR036291">
    <property type="entry name" value="NAD(P)-bd_dom_sf"/>
</dbReference>
<dbReference type="Gene3D" id="3.40.50.720">
    <property type="entry name" value="NAD(P)-binding Rossmann-like Domain"/>
    <property type="match status" value="1"/>
</dbReference>
<dbReference type="Proteomes" id="UP001190926">
    <property type="component" value="Unassembled WGS sequence"/>
</dbReference>
<dbReference type="PANTHER" id="PTHR32487:SF12">
    <property type="entry name" value="3-OXO-DELTA(4,5)-STEROID 5-BETA-REDUCTASE"/>
    <property type="match status" value="1"/>
</dbReference>
<organism evidence="2 3">
    <name type="scientific">Perilla frutescens var. hirtella</name>
    <name type="common">Perilla citriodora</name>
    <name type="synonym">Perilla setoyensis</name>
    <dbReference type="NCBI Taxonomy" id="608512"/>
    <lineage>
        <taxon>Eukaryota</taxon>
        <taxon>Viridiplantae</taxon>
        <taxon>Streptophyta</taxon>
        <taxon>Embryophyta</taxon>
        <taxon>Tracheophyta</taxon>
        <taxon>Spermatophyta</taxon>
        <taxon>Magnoliopsida</taxon>
        <taxon>eudicotyledons</taxon>
        <taxon>Gunneridae</taxon>
        <taxon>Pentapetalae</taxon>
        <taxon>asterids</taxon>
        <taxon>lamiids</taxon>
        <taxon>Lamiales</taxon>
        <taxon>Lamiaceae</taxon>
        <taxon>Nepetoideae</taxon>
        <taxon>Elsholtzieae</taxon>
        <taxon>Perilla</taxon>
    </lineage>
</organism>
<dbReference type="AlphaFoldDB" id="A0AAD4JP97"/>
<dbReference type="SUPFAM" id="SSF51735">
    <property type="entry name" value="NAD(P)-binding Rossmann-fold domains"/>
    <property type="match status" value="1"/>
</dbReference>
<dbReference type="GO" id="GO:0006629">
    <property type="term" value="P:lipid metabolic process"/>
    <property type="evidence" value="ECO:0007669"/>
    <property type="project" value="UniProtKB-ARBA"/>
</dbReference>
<evidence type="ECO:0000259" key="1">
    <source>
        <dbReference type="Pfam" id="PF22917"/>
    </source>
</evidence>
<dbReference type="PANTHER" id="PTHR32487">
    <property type="entry name" value="3-OXO-DELTA(4,5)-STEROID 5-BETA-REDUCTASE"/>
    <property type="match status" value="1"/>
</dbReference>
<proteinExistence type="predicted"/>
<name>A0AAD4JP97_PERFH</name>
<feature type="domain" description="PRISE-like Rossmann-fold" evidence="1">
    <location>
        <begin position="68"/>
        <end position="374"/>
    </location>
</feature>
<evidence type="ECO:0000313" key="2">
    <source>
        <dbReference type="EMBL" id="KAH6836640.1"/>
    </source>
</evidence>